<reference evidence="3" key="1">
    <citation type="journal article" date="2006" name="PLoS Biol.">
        <title>Macronuclear genome sequence of the ciliate Tetrahymena thermophila, a model eukaryote.</title>
        <authorList>
            <person name="Eisen J.A."/>
            <person name="Coyne R.S."/>
            <person name="Wu M."/>
            <person name="Wu D."/>
            <person name="Thiagarajan M."/>
            <person name="Wortman J.R."/>
            <person name="Badger J.H."/>
            <person name="Ren Q."/>
            <person name="Amedeo P."/>
            <person name="Jones K.M."/>
            <person name="Tallon L.J."/>
            <person name="Delcher A.L."/>
            <person name="Salzberg S.L."/>
            <person name="Silva J.C."/>
            <person name="Haas B.J."/>
            <person name="Majoros W.H."/>
            <person name="Farzad M."/>
            <person name="Carlton J.M."/>
            <person name="Smith R.K. Jr."/>
            <person name="Garg J."/>
            <person name="Pearlman R.E."/>
            <person name="Karrer K.M."/>
            <person name="Sun L."/>
            <person name="Manning G."/>
            <person name="Elde N.C."/>
            <person name="Turkewitz A.P."/>
            <person name="Asai D.J."/>
            <person name="Wilkes D.E."/>
            <person name="Wang Y."/>
            <person name="Cai H."/>
            <person name="Collins K."/>
            <person name="Stewart B.A."/>
            <person name="Lee S.R."/>
            <person name="Wilamowska K."/>
            <person name="Weinberg Z."/>
            <person name="Ruzzo W.L."/>
            <person name="Wloga D."/>
            <person name="Gaertig J."/>
            <person name="Frankel J."/>
            <person name="Tsao C.-C."/>
            <person name="Gorovsky M.A."/>
            <person name="Keeling P.J."/>
            <person name="Waller R.F."/>
            <person name="Patron N.J."/>
            <person name="Cherry J.M."/>
            <person name="Stover N.A."/>
            <person name="Krieger C.J."/>
            <person name="del Toro C."/>
            <person name="Ryder H.F."/>
            <person name="Williamson S.C."/>
            <person name="Barbeau R.A."/>
            <person name="Hamilton E.P."/>
            <person name="Orias E."/>
        </authorList>
    </citation>
    <scope>NUCLEOTIDE SEQUENCE [LARGE SCALE GENOMIC DNA]</scope>
    <source>
        <strain evidence="3">SB210</strain>
    </source>
</reference>
<accession>I7ML81</accession>
<keyword evidence="3" id="KW-1185">Reference proteome</keyword>
<organism evidence="2 3">
    <name type="scientific">Tetrahymena thermophila (strain SB210)</name>
    <dbReference type="NCBI Taxonomy" id="312017"/>
    <lineage>
        <taxon>Eukaryota</taxon>
        <taxon>Sar</taxon>
        <taxon>Alveolata</taxon>
        <taxon>Ciliophora</taxon>
        <taxon>Intramacronucleata</taxon>
        <taxon>Oligohymenophorea</taxon>
        <taxon>Hymenostomatida</taxon>
        <taxon>Tetrahymenina</taxon>
        <taxon>Tetrahymenidae</taxon>
        <taxon>Tetrahymena</taxon>
    </lineage>
</organism>
<sequence length="374" mass="42839">MIGFSSIVLTQDKNYLLAGDFYGFIHIFPIKYLLKNHHLSTIQEEMVYKQTCFFEVAKYAILDMKILSTGELILADRESVKLLSAQFLNNAISASLNQSVPRSLLSPNIYSNDMKKYKTSEDQQIKAFLCKNENIYVGTDSGQIIIFDKMSEKIKNEFNTAQYLNEAIKDSTSRNLNPLINLKQNPISSMILAKDGQLIIGSQIGVIQLWKIQENDNLEYIRTFKHEQNCFFEQIYTTEVFYSTLFCGHNGFITAWDIQTGNLKYVINAQKDVYLIKVVDENRILVGGDSKYISYYNINNGQKIKSISTTNNANLSLYYEFTSQNTEIDTSNLLITAGSSPFLDVFYNNLRIFLLTNPNTNEIQQLKLQSQNLD</sequence>
<dbReference type="Gene3D" id="2.130.10.10">
    <property type="entry name" value="YVTN repeat-like/Quinoprotein amine dehydrogenase"/>
    <property type="match status" value="1"/>
</dbReference>
<name>I7ML81_TETTS</name>
<dbReference type="InterPro" id="IPR015943">
    <property type="entry name" value="WD40/YVTN_repeat-like_dom_sf"/>
</dbReference>
<dbReference type="RefSeq" id="XP_001021592.2">
    <property type="nucleotide sequence ID" value="XM_001021592.2"/>
</dbReference>
<keyword evidence="1" id="KW-0853">WD repeat</keyword>
<dbReference type="KEGG" id="tet:TTHERM_00149570"/>
<dbReference type="AlphaFoldDB" id="I7ML81"/>
<dbReference type="GO" id="GO:0000347">
    <property type="term" value="C:THO complex"/>
    <property type="evidence" value="ECO:0007669"/>
    <property type="project" value="TreeGrafter"/>
</dbReference>
<dbReference type="InterPro" id="IPR042626">
    <property type="entry name" value="THOC6"/>
</dbReference>
<dbReference type="InterPro" id="IPR036322">
    <property type="entry name" value="WD40_repeat_dom_sf"/>
</dbReference>
<evidence type="ECO:0000256" key="1">
    <source>
        <dbReference type="ARBA" id="ARBA00022574"/>
    </source>
</evidence>
<gene>
    <name evidence="2" type="ORF">TTHERM_00149570</name>
</gene>
<proteinExistence type="predicted"/>
<dbReference type="GeneID" id="7826014"/>
<dbReference type="GO" id="GO:0000346">
    <property type="term" value="C:transcription export complex"/>
    <property type="evidence" value="ECO:0007669"/>
    <property type="project" value="TreeGrafter"/>
</dbReference>
<dbReference type="Proteomes" id="UP000009168">
    <property type="component" value="Unassembled WGS sequence"/>
</dbReference>
<dbReference type="InParanoid" id="I7ML81"/>
<dbReference type="SUPFAM" id="SSF50978">
    <property type="entry name" value="WD40 repeat-like"/>
    <property type="match status" value="1"/>
</dbReference>
<dbReference type="PANTHER" id="PTHR44411:SF1">
    <property type="entry name" value="THO COMPLEX SUBUNIT 6 HOMOLOG"/>
    <property type="match status" value="1"/>
</dbReference>
<dbReference type="GO" id="GO:0006406">
    <property type="term" value="P:mRNA export from nucleus"/>
    <property type="evidence" value="ECO:0007669"/>
    <property type="project" value="TreeGrafter"/>
</dbReference>
<evidence type="ECO:0008006" key="4">
    <source>
        <dbReference type="Google" id="ProtNLM"/>
    </source>
</evidence>
<evidence type="ECO:0000313" key="2">
    <source>
        <dbReference type="EMBL" id="EAS01347.2"/>
    </source>
</evidence>
<dbReference type="PANTHER" id="PTHR44411">
    <property type="entry name" value="THO COMPLEX SUBUNIT 6 HOMOLOG"/>
    <property type="match status" value="1"/>
</dbReference>
<dbReference type="EMBL" id="GG662603">
    <property type="protein sequence ID" value="EAS01347.2"/>
    <property type="molecule type" value="Genomic_DNA"/>
</dbReference>
<protein>
    <recommendedName>
        <fullName evidence="4">WD domain, G-beta repeat protein</fullName>
    </recommendedName>
</protein>
<evidence type="ECO:0000313" key="3">
    <source>
        <dbReference type="Proteomes" id="UP000009168"/>
    </source>
</evidence>